<dbReference type="PANTHER" id="PTHR45947:SF3">
    <property type="entry name" value="SULFOQUINOVOSYL TRANSFERASE SQD2"/>
    <property type="match status" value="1"/>
</dbReference>
<proteinExistence type="predicted"/>
<feature type="domain" description="Glycosyl transferase family 1" evidence="1">
    <location>
        <begin position="219"/>
        <end position="382"/>
    </location>
</feature>
<accession>A0A177NGG4</accession>
<dbReference type="RefSeq" id="WP_064029710.1">
    <property type="nucleotide sequence ID" value="NZ_LUUK01000179.1"/>
</dbReference>
<organism evidence="3 4">
    <name type="scientific">Methylomonas koyamae</name>
    <dbReference type="NCBI Taxonomy" id="702114"/>
    <lineage>
        <taxon>Bacteria</taxon>
        <taxon>Pseudomonadati</taxon>
        <taxon>Pseudomonadota</taxon>
        <taxon>Gammaproteobacteria</taxon>
        <taxon>Methylococcales</taxon>
        <taxon>Methylococcaceae</taxon>
        <taxon>Methylomonas</taxon>
    </lineage>
</organism>
<dbReference type="STRING" id="702114.A1355_08410"/>
<dbReference type="InterPro" id="IPR001296">
    <property type="entry name" value="Glyco_trans_1"/>
</dbReference>
<dbReference type="EMBL" id="LUUK01000179">
    <property type="protein sequence ID" value="OAI17186.1"/>
    <property type="molecule type" value="Genomic_DNA"/>
</dbReference>
<dbReference type="InterPro" id="IPR028098">
    <property type="entry name" value="Glyco_trans_4-like_N"/>
</dbReference>
<dbReference type="PANTHER" id="PTHR45947">
    <property type="entry name" value="SULFOQUINOVOSYL TRANSFERASE SQD2"/>
    <property type="match status" value="1"/>
</dbReference>
<dbReference type="AlphaFoldDB" id="A0A177NGG4"/>
<protein>
    <recommendedName>
        <fullName evidence="5">Glycosyl transferase family 1</fullName>
    </recommendedName>
</protein>
<dbReference type="GO" id="GO:0016757">
    <property type="term" value="F:glycosyltransferase activity"/>
    <property type="evidence" value="ECO:0007669"/>
    <property type="project" value="InterPro"/>
</dbReference>
<dbReference type="SUPFAM" id="SSF53756">
    <property type="entry name" value="UDP-Glycosyltransferase/glycogen phosphorylase"/>
    <property type="match status" value="1"/>
</dbReference>
<evidence type="ECO:0000259" key="1">
    <source>
        <dbReference type="Pfam" id="PF00534"/>
    </source>
</evidence>
<dbReference type="Proteomes" id="UP000077628">
    <property type="component" value="Unassembled WGS sequence"/>
</dbReference>
<keyword evidence="4" id="KW-1185">Reference proteome</keyword>
<dbReference type="Pfam" id="PF00534">
    <property type="entry name" value="Glycos_transf_1"/>
    <property type="match status" value="1"/>
</dbReference>
<dbReference type="Gene3D" id="3.40.50.2000">
    <property type="entry name" value="Glycogen Phosphorylase B"/>
    <property type="match status" value="2"/>
</dbReference>
<dbReference type="InterPro" id="IPR050194">
    <property type="entry name" value="Glycosyltransferase_grp1"/>
</dbReference>
<evidence type="ECO:0000259" key="2">
    <source>
        <dbReference type="Pfam" id="PF13439"/>
    </source>
</evidence>
<reference evidence="4" key="1">
    <citation type="submission" date="2016-03" db="EMBL/GenBank/DDBJ databases">
        <authorList>
            <person name="Heylen K."/>
            <person name="De Vos P."/>
            <person name="Vekeman B."/>
        </authorList>
    </citation>
    <scope>NUCLEOTIDE SEQUENCE [LARGE SCALE GENOMIC DNA]</scope>
    <source>
        <strain evidence="4">R-45383</strain>
    </source>
</reference>
<dbReference type="OrthoDB" id="4611853at2"/>
<evidence type="ECO:0000313" key="3">
    <source>
        <dbReference type="EMBL" id="OAI17186.1"/>
    </source>
</evidence>
<sequence>MTAEAEARKPSVLWLTSSYPRYQNDSASVFLRYLAEALAKQNFDIRVLAPDHPDQCSYDSAVSLQHFRYSFNRRKQALAYGSGILPNLRVRPTLIFQVPGFIAAMFFRAAREIVRDKPTLLHAHWIFPQGTLAVVLGKLFKIPVLVTAHGADAFGLTGPGLAAIKRWTVQQASAWTSNTQATAGAVACKHCGAVILPMGIPFDCFAAVSKPIVTDKSHPEKYVVLFIGRLVEKKGVTDLIMACARLPNELHERVELRIIGDGEERQALEMQALRSGISHHVTFLGRIANHELPDHYANADIFVAPSIVDSSGDTEGQGVILLEAMAAGVPVVSTRTGGIGEVIEHAVNGILVEPNCPEQLAEALTTLIQDRQYRQRLSDAGKITASKYDWKAVSETFATVYQKLIPDCKYGCG</sequence>
<feature type="domain" description="Glycosyltransferase subfamily 4-like N-terminal" evidence="2">
    <location>
        <begin position="28"/>
        <end position="187"/>
    </location>
</feature>
<comment type="caution">
    <text evidence="3">The sequence shown here is derived from an EMBL/GenBank/DDBJ whole genome shotgun (WGS) entry which is preliminary data.</text>
</comment>
<gene>
    <name evidence="3" type="ORF">A1355_08410</name>
</gene>
<name>A0A177NGG4_9GAMM</name>
<evidence type="ECO:0008006" key="5">
    <source>
        <dbReference type="Google" id="ProtNLM"/>
    </source>
</evidence>
<evidence type="ECO:0000313" key="4">
    <source>
        <dbReference type="Proteomes" id="UP000077628"/>
    </source>
</evidence>
<dbReference type="Pfam" id="PF13439">
    <property type="entry name" value="Glyco_transf_4"/>
    <property type="match status" value="1"/>
</dbReference>